<dbReference type="InterPro" id="IPR056374">
    <property type="entry name" value="DesK/YvfT_N"/>
</dbReference>
<dbReference type="PANTHER" id="PTHR45453:SF1">
    <property type="entry name" value="PHOSPHATE REGULON SENSOR PROTEIN PHOR"/>
    <property type="match status" value="1"/>
</dbReference>
<gene>
    <name evidence="14" type="ORF">CD29_15620</name>
</gene>
<proteinExistence type="predicted"/>
<dbReference type="SUPFAM" id="SSF47384">
    <property type="entry name" value="Homodimeric domain of signal transducing histidine kinase"/>
    <property type="match status" value="1"/>
</dbReference>
<keyword evidence="8" id="KW-0067">ATP-binding</keyword>
<accession>A0A0A3HXE1</accession>
<dbReference type="FunFam" id="3.30.565.10:FF:000006">
    <property type="entry name" value="Sensor histidine kinase WalK"/>
    <property type="match status" value="1"/>
</dbReference>
<dbReference type="SMART" id="SM00387">
    <property type="entry name" value="HATPase_c"/>
    <property type="match status" value="1"/>
</dbReference>
<evidence type="ECO:0000256" key="3">
    <source>
        <dbReference type="ARBA" id="ARBA00012438"/>
    </source>
</evidence>
<dbReference type="Pfam" id="PF23540">
    <property type="entry name" value="DesK_N"/>
    <property type="match status" value="1"/>
</dbReference>
<keyword evidence="11" id="KW-0175">Coiled coil</keyword>
<evidence type="ECO:0000256" key="2">
    <source>
        <dbReference type="ARBA" id="ARBA00004651"/>
    </source>
</evidence>
<name>A0A0A3HXE1_9BACL</name>
<dbReference type="eggNOG" id="COG5002">
    <property type="taxonomic scope" value="Bacteria"/>
</dbReference>
<reference evidence="14 15" key="1">
    <citation type="submission" date="2014-02" db="EMBL/GenBank/DDBJ databases">
        <title>Draft genome sequence of Lysinibacillus manganicus DSM 26584T.</title>
        <authorList>
            <person name="Zhang F."/>
            <person name="Wang G."/>
            <person name="Zhang L."/>
        </authorList>
    </citation>
    <scope>NUCLEOTIDE SEQUENCE [LARGE SCALE GENOMIC DNA]</scope>
    <source>
        <strain evidence="14 15">DSM 26584</strain>
    </source>
</reference>
<dbReference type="PROSITE" id="PS50109">
    <property type="entry name" value="HIS_KIN"/>
    <property type="match status" value="1"/>
</dbReference>
<dbReference type="AlphaFoldDB" id="A0A0A3HXE1"/>
<evidence type="ECO:0000259" key="13">
    <source>
        <dbReference type="PROSITE" id="PS50109"/>
    </source>
</evidence>
<dbReference type="GO" id="GO:0016036">
    <property type="term" value="P:cellular response to phosphate starvation"/>
    <property type="evidence" value="ECO:0007669"/>
    <property type="project" value="TreeGrafter"/>
</dbReference>
<dbReference type="Proteomes" id="UP000030416">
    <property type="component" value="Unassembled WGS sequence"/>
</dbReference>
<comment type="catalytic activity">
    <reaction evidence="1">
        <text>ATP + protein L-histidine = ADP + protein N-phospho-L-histidine.</text>
        <dbReference type="EC" id="2.7.13.3"/>
    </reaction>
</comment>
<feature type="transmembrane region" description="Helical" evidence="12">
    <location>
        <begin position="104"/>
        <end position="123"/>
    </location>
</feature>
<feature type="transmembrane region" description="Helical" evidence="12">
    <location>
        <begin position="16"/>
        <end position="33"/>
    </location>
</feature>
<dbReference type="EMBL" id="JPVN01000021">
    <property type="protein sequence ID" value="KGR77124.1"/>
    <property type="molecule type" value="Genomic_DNA"/>
</dbReference>
<evidence type="ECO:0000256" key="1">
    <source>
        <dbReference type="ARBA" id="ARBA00000085"/>
    </source>
</evidence>
<feature type="domain" description="Histidine kinase" evidence="13">
    <location>
        <begin position="189"/>
        <end position="405"/>
    </location>
</feature>
<dbReference type="GO" id="GO:0005886">
    <property type="term" value="C:plasma membrane"/>
    <property type="evidence" value="ECO:0007669"/>
    <property type="project" value="UniProtKB-SubCell"/>
</dbReference>
<dbReference type="CDD" id="cd00082">
    <property type="entry name" value="HisKA"/>
    <property type="match status" value="1"/>
</dbReference>
<keyword evidence="9" id="KW-0902">Two-component regulatory system</keyword>
<dbReference type="InterPro" id="IPR004358">
    <property type="entry name" value="Sig_transdc_His_kin-like_C"/>
</dbReference>
<evidence type="ECO:0000256" key="10">
    <source>
        <dbReference type="ARBA" id="ARBA00023136"/>
    </source>
</evidence>
<feature type="transmembrane region" description="Helical" evidence="12">
    <location>
        <begin position="40"/>
        <end position="57"/>
    </location>
</feature>
<evidence type="ECO:0000256" key="6">
    <source>
        <dbReference type="ARBA" id="ARBA00022741"/>
    </source>
</evidence>
<comment type="caution">
    <text evidence="14">The sequence shown here is derived from an EMBL/GenBank/DDBJ whole genome shotgun (WGS) entry which is preliminary data.</text>
</comment>
<dbReference type="SMART" id="SM00388">
    <property type="entry name" value="HisKA"/>
    <property type="match status" value="1"/>
</dbReference>
<feature type="transmembrane region" description="Helical" evidence="12">
    <location>
        <begin position="129"/>
        <end position="149"/>
    </location>
</feature>
<organism evidence="14 15">
    <name type="scientific">Ureibacillus manganicus DSM 26584</name>
    <dbReference type="NCBI Taxonomy" id="1384049"/>
    <lineage>
        <taxon>Bacteria</taxon>
        <taxon>Bacillati</taxon>
        <taxon>Bacillota</taxon>
        <taxon>Bacilli</taxon>
        <taxon>Bacillales</taxon>
        <taxon>Caryophanaceae</taxon>
        <taxon>Ureibacillus</taxon>
    </lineage>
</organism>
<protein>
    <recommendedName>
        <fullName evidence="3">histidine kinase</fullName>
        <ecNumber evidence="3">2.7.13.3</ecNumber>
    </recommendedName>
</protein>
<keyword evidence="10 12" id="KW-0472">Membrane</keyword>
<dbReference type="InterPro" id="IPR050351">
    <property type="entry name" value="BphY/WalK/GraS-like"/>
</dbReference>
<evidence type="ECO:0000256" key="5">
    <source>
        <dbReference type="ARBA" id="ARBA00022679"/>
    </source>
</evidence>
<dbReference type="FunFam" id="1.10.287.130:FF:000001">
    <property type="entry name" value="Two-component sensor histidine kinase"/>
    <property type="match status" value="1"/>
</dbReference>
<dbReference type="InterPro" id="IPR036890">
    <property type="entry name" value="HATPase_C_sf"/>
</dbReference>
<dbReference type="Gene3D" id="3.30.565.10">
    <property type="entry name" value="Histidine kinase-like ATPase, C-terminal domain"/>
    <property type="match status" value="1"/>
</dbReference>
<evidence type="ECO:0000256" key="9">
    <source>
        <dbReference type="ARBA" id="ARBA00023012"/>
    </source>
</evidence>
<dbReference type="Gene3D" id="1.10.287.130">
    <property type="match status" value="1"/>
</dbReference>
<dbReference type="SUPFAM" id="SSF55874">
    <property type="entry name" value="ATPase domain of HSP90 chaperone/DNA topoisomerase II/histidine kinase"/>
    <property type="match status" value="1"/>
</dbReference>
<dbReference type="OrthoDB" id="9792991at2"/>
<sequence>MNLNKFNQVFPKEEGIFPYIYLANMCIPLFFMLREPTETLYPGLLLLLIFVIVYRQIFWSSKFLILFVVVELVITLVLSYFYDPLYLYIVFVFSYLMTRLQWKWLYWLCGSYAIFSLILIYQTVFPDHLILIVSFLPPVFGGAILPFIMKASLRYKELNEDLKRVAEELRIKSEEKERLEESKKRMLADLSHDLKTPMTTIQGYSKALYDNFVEDEEQRRRYLKYIYDKSIRVTDLIDELFIFSKLDNPDSLINKQEQDLCEFLRQLIVEFYEMFAEKEMELNIEIPSKRIVYSFDQKLFYRAISNILENTIKYNPLQTNVFISLKESKDLLVIEIGDDGTGIREDLAETLFEPFVRGDKSRMNDGGTGLGLAITRKIVQKHNGRVYVDTNPTRGSTNFIIELPI</sequence>
<evidence type="ECO:0000256" key="8">
    <source>
        <dbReference type="ARBA" id="ARBA00022840"/>
    </source>
</evidence>
<evidence type="ECO:0000256" key="4">
    <source>
        <dbReference type="ARBA" id="ARBA00022553"/>
    </source>
</evidence>
<keyword evidence="12" id="KW-1133">Transmembrane helix</keyword>
<dbReference type="GO" id="GO:0000155">
    <property type="term" value="F:phosphorelay sensor kinase activity"/>
    <property type="evidence" value="ECO:0007669"/>
    <property type="project" value="InterPro"/>
</dbReference>
<dbReference type="STRING" id="1384049.CD29_15620"/>
<dbReference type="InterPro" id="IPR003661">
    <property type="entry name" value="HisK_dim/P_dom"/>
</dbReference>
<evidence type="ECO:0000256" key="11">
    <source>
        <dbReference type="SAM" id="Coils"/>
    </source>
</evidence>
<comment type="subcellular location">
    <subcellularLocation>
        <location evidence="2">Cell membrane</location>
        <topology evidence="2">Multi-pass membrane protein</topology>
    </subcellularLocation>
</comment>
<dbReference type="GO" id="GO:0004721">
    <property type="term" value="F:phosphoprotein phosphatase activity"/>
    <property type="evidence" value="ECO:0007669"/>
    <property type="project" value="TreeGrafter"/>
</dbReference>
<evidence type="ECO:0000313" key="14">
    <source>
        <dbReference type="EMBL" id="KGR77124.1"/>
    </source>
</evidence>
<feature type="coiled-coil region" evidence="11">
    <location>
        <begin position="148"/>
        <end position="189"/>
    </location>
</feature>
<keyword evidence="4" id="KW-0597">Phosphoprotein</keyword>
<keyword evidence="6" id="KW-0547">Nucleotide-binding</keyword>
<dbReference type="EC" id="2.7.13.3" evidence="3"/>
<keyword evidence="12" id="KW-0812">Transmembrane</keyword>
<dbReference type="InterPro" id="IPR005467">
    <property type="entry name" value="His_kinase_dom"/>
</dbReference>
<evidence type="ECO:0000313" key="15">
    <source>
        <dbReference type="Proteomes" id="UP000030416"/>
    </source>
</evidence>
<keyword evidence="15" id="KW-1185">Reference proteome</keyword>
<dbReference type="Pfam" id="PF02518">
    <property type="entry name" value="HATPase_c"/>
    <property type="match status" value="1"/>
</dbReference>
<evidence type="ECO:0000256" key="12">
    <source>
        <dbReference type="SAM" id="Phobius"/>
    </source>
</evidence>
<dbReference type="GO" id="GO:0005524">
    <property type="term" value="F:ATP binding"/>
    <property type="evidence" value="ECO:0007669"/>
    <property type="project" value="UniProtKB-KW"/>
</dbReference>
<dbReference type="PANTHER" id="PTHR45453">
    <property type="entry name" value="PHOSPHATE REGULON SENSOR PROTEIN PHOR"/>
    <property type="match status" value="1"/>
</dbReference>
<dbReference type="PRINTS" id="PR00344">
    <property type="entry name" value="BCTRLSENSOR"/>
</dbReference>
<evidence type="ECO:0000256" key="7">
    <source>
        <dbReference type="ARBA" id="ARBA00022777"/>
    </source>
</evidence>
<dbReference type="Pfam" id="PF00512">
    <property type="entry name" value="HisKA"/>
    <property type="match status" value="1"/>
</dbReference>
<dbReference type="InterPro" id="IPR036097">
    <property type="entry name" value="HisK_dim/P_sf"/>
</dbReference>
<keyword evidence="7 14" id="KW-0418">Kinase</keyword>
<dbReference type="InterPro" id="IPR003594">
    <property type="entry name" value="HATPase_dom"/>
</dbReference>
<keyword evidence="5" id="KW-0808">Transferase</keyword>